<dbReference type="AlphaFoldDB" id="A0A1E3BDU8"/>
<feature type="domain" description="HTH CENPB-type" evidence="2">
    <location>
        <begin position="1"/>
        <end position="50"/>
    </location>
</feature>
<evidence type="ECO:0000313" key="4">
    <source>
        <dbReference type="Proteomes" id="UP000094569"/>
    </source>
</evidence>
<name>A0A1E3BDU8_ASPCR</name>
<reference evidence="3 4" key="1">
    <citation type="journal article" date="2016" name="BMC Genomics">
        <title>Comparative genomic and transcriptomic analyses of the Fuzhuan brick tea-fermentation fungus Aspergillus cristatus.</title>
        <authorList>
            <person name="Ge Y."/>
            <person name="Wang Y."/>
            <person name="Liu Y."/>
            <person name="Tan Y."/>
            <person name="Ren X."/>
            <person name="Zhang X."/>
            <person name="Hyde K.D."/>
            <person name="Liu Y."/>
            <person name="Liu Z."/>
        </authorList>
    </citation>
    <scope>NUCLEOTIDE SEQUENCE [LARGE SCALE GENOMIC DNA]</scope>
    <source>
        <strain evidence="3 4">GZAAS20.1005</strain>
    </source>
</reference>
<protein>
    <recommendedName>
        <fullName evidence="2">HTH CENPB-type domain-containing protein</fullName>
    </recommendedName>
</protein>
<dbReference type="OrthoDB" id="4491199at2759"/>
<dbReference type="STRING" id="573508.A0A1E3BDU8"/>
<accession>A0A1E3BDU8</accession>
<dbReference type="GO" id="GO:0003677">
    <property type="term" value="F:DNA binding"/>
    <property type="evidence" value="ECO:0007669"/>
    <property type="project" value="UniProtKB-KW"/>
</dbReference>
<comment type="caution">
    <text evidence="3">The sequence shown here is derived from an EMBL/GenBank/DDBJ whole genome shotgun (WGS) entry which is preliminary data.</text>
</comment>
<evidence type="ECO:0000256" key="1">
    <source>
        <dbReference type="ARBA" id="ARBA00023125"/>
    </source>
</evidence>
<evidence type="ECO:0000259" key="2">
    <source>
        <dbReference type="PROSITE" id="PS51253"/>
    </source>
</evidence>
<dbReference type="InterPro" id="IPR006600">
    <property type="entry name" value="HTH_CenpB_DNA-bd_dom"/>
</dbReference>
<proteinExistence type="predicted"/>
<sequence>MDLRGAAPRPATVQEMANLLLAKRGSTTIQTVGEKWVYNFTQRHPELKSRFSQRYDYQRAKQEDPKVIQKWFDTIQRTITEHGILLEDIYNFDETGFAMGLTATAKVITRVEYYGRRSVLQPGNREWVTVIESISASG</sequence>
<dbReference type="EMBL" id="JXNT01000005">
    <property type="protein sequence ID" value="ODM18931.1"/>
    <property type="molecule type" value="Genomic_DNA"/>
</dbReference>
<evidence type="ECO:0000313" key="3">
    <source>
        <dbReference type="EMBL" id="ODM18931.1"/>
    </source>
</evidence>
<dbReference type="Proteomes" id="UP000094569">
    <property type="component" value="Unassembled WGS sequence"/>
</dbReference>
<dbReference type="VEuPathDB" id="FungiDB:SI65_05548"/>
<gene>
    <name evidence="3" type="ORF">SI65_05548</name>
</gene>
<keyword evidence="1" id="KW-0238">DNA-binding</keyword>
<dbReference type="PROSITE" id="PS51253">
    <property type="entry name" value="HTH_CENPB"/>
    <property type="match status" value="1"/>
</dbReference>
<dbReference type="Pfam" id="PF03221">
    <property type="entry name" value="HTH_Tnp_Tc5"/>
    <property type="match status" value="1"/>
</dbReference>
<organism evidence="3 4">
    <name type="scientific">Aspergillus cristatus</name>
    <name type="common">Chinese Fuzhuan brick tea-fermentation fungus</name>
    <name type="synonym">Eurotium cristatum</name>
    <dbReference type="NCBI Taxonomy" id="573508"/>
    <lineage>
        <taxon>Eukaryota</taxon>
        <taxon>Fungi</taxon>
        <taxon>Dikarya</taxon>
        <taxon>Ascomycota</taxon>
        <taxon>Pezizomycotina</taxon>
        <taxon>Eurotiomycetes</taxon>
        <taxon>Eurotiomycetidae</taxon>
        <taxon>Eurotiales</taxon>
        <taxon>Aspergillaceae</taxon>
        <taxon>Aspergillus</taxon>
        <taxon>Aspergillus subgen. Aspergillus</taxon>
    </lineage>
</organism>
<keyword evidence="4" id="KW-1185">Reference proteome</keyword>